<dbReference type="GO" id="GO:0043139">
    <property type="term" value="F:5'-3' DNA helicase activity"/>
    <property type="evidence" value="ECO:0007669"/>
    <property type="project" value="UniProtKB-EC"/>
</dbReference>
<dbReference type="OrthoDB" id="1726813at2759"/>
<proteinExistence type="inferred from homology"/>
<dbReference type="AlphaFoldDB" id="A0A9J5WFB7"/>
<comment type="caution">
    <text evidence="3">The sequence shown here is derived from an EMBL/GenBank/DDBJ whole genome shotgun (WGS) entry which is preliminary data.</text>
</comment>
<comment type="similarity">
    <text evidence="1">Belongs to the helicase family.</text>
</comment>
<accession>A0A9J5WFB7</accession>
<dbReference type="GO" id="GO:0005524">
    <property type="term" value="F:ATP binding"/>
    <property type="evidence" value="ECO:0007669"/>
    <property type="project" value="UniProtKB-KW"/>
</dbReference>
<dbReference type="EC" id="5.6.2.3" evidence="1"/>
<keyword evidence="4" id="KW-1185">Reference proteome</keyword>
<dbReference type="GO" id="GO:0006281">
    <property type="term" value="P:DNA repair"/>
    <property type="evidence" value="ECO:0007669"/>
    <property type="project" value="UniProtKB-KW"/>
</dbReference>
<dbReference type="GO" id="GO:0006310">
    <property type="term" value="P:DNA recombination"/>
    <property type="evidence" value="ECO:0007669"/>
    <property type="project" value="UniProtKB-KW"/>
</dbReference>
<comment type="catalytic activity">
    <reaction evidence="1">
        <text>ATP + H2O = ADP + phosphate + H(+)</text>
        <dbReference type="Rhea" id="RHEA:13065"/>
        <dbReference type="ChEBI" id="CHEBI:15377"/>
        <dbReference type="ChEBI" id="CHEBI:15378"/>
        <dbReference type="ChEBI" id="CHEBI:30616"/>
        <dbReference type="ChEBI" id="CHEBI:43474"/>
        <dbReference type="ChEBI" id="CHEBI:456216"/>
        <dbReference type="EC" id="5.6.2.3"/>
    </reaction>
</comment>
<keyword evidence="1" id="KW-0234">DNA repair</keyword>
<keyword evidence="1" id="KW-0547">Nucleotide-binding</keyword>
<reference evidence="3 4" key="1">
    <citation type="submission" date="2020-09" db="EMBL/GenBank/DDBJ databases">
        <title>De no assembly of potato wild relative species, Solanum commersonii.</title>
        <authorList>
            <person name="Cho K."/>
        </authorList>
    </citation>
    <scope>NUCLEOTIDE SEQUENCE [LARGE SCALE GENOMIC DNA]</scope>
    <source>
        <strain evidence="3">LZ3.2</strain>
        <tissue evidence="3">Leaf</tissue>
    </source>
</reference>
<dbReference type="PANTHER" id="PTHR10492:SF101">
    <property type="entry name" value="ATP-DEPENDENT DNA HELICASE"/>
    <property type="match status" value="1"/>
</dbReference>
<dbReference type="Pfam" id="PF05970">
    <property type="entry name" value="PIF1"/>
    <property type="match status" value="1"/>
</dbReference>
<keyword evidence="1" id="KW-0378">Hydrolase</keyword>
<protein>
    <recommendedName>
        <fullName evidence="1">ATP-dependent DNA helicase</fullName>
        <ecNumber evidence="1">5.6.2.3</ecNumber>
    </recommendedName>
</protein>
<keyword evidence="1" id="KW-0347">Helicase</keyword>
<evidence type="ECO:0000259" key="2">
    <source>
        <dbReference type="Pfam" id="PF05970"/>
    </source>
</evidence>
<feature type="domain" description="DNA helicase Pif1-like DEAD-box helicase" evidence="2">
    <location>
        <begin position="42"/>
        <end position="76"/>
    </location>
</feature>
<keyword evidence="1" id="KW-0233">DNA recombination</keyword>
<dbReference type="EMBL" id="JACXVP010000012">
    <property type="protein sequence ID" value="KAG5574165.1"/>
    <property type="molecule type" value="Genomic_DNA"/>
</dbReference>
<evidence type="ECO:0000313" key="4">
    <source>
        <dbReference type="Proteomes" id="UP000824120"/>
    </source>
</evidence>
<dbReference type="PANTHER" id="PTHR10492">
    <property type="match status" value="1"/>
</dbReference>
<gene>
    <name evidence="3" type="ORF">H5410_063931</name>
</gene>
<dbReference type="InterPro" id="IPR010285">
    <property type="entry name" value="DNA_helicase_pif1-like_DEAD"/>
</dbReference>
<comment type="cofactor">
    <cofactor evidence="1">
        <name>Mg(2+)</name>
        <dbReference type="ChEBI" id="CHEBI:18420"/>
    </cofactor>
</comment>
<dbReference type="Proteomes" id="UP000824120">
    <property type="component" value="Chromosome 12"/>
</dbReference>
<keyword evidence="1" id="KW-0227">DNA damage</keyword>
<sequence length="299" mass="33872">MAAVNENMGGFFFYMDLEEQKNLYLEDSISCHKLHLADCISLLPGGQTAHSRFVIPLNITEDSTCNLKQDFKRYYWLQRLTKSELPFGGKTIVLGGDFAQILPRDPKRIYGCKTVTLDTDLKELQEFSDWILAVGDGSIGNSFDGIDKVLIPKDLLITEYTDPIAAIVKVRIQILVLIVMMLIPTTKSHSCSDFDMVESINQYMISLNHNPEKSYLSSDKICKSDHTYSALEHTAGLCNGTRLIVTKLGNQVIEAKGFIRQMAEKSDKYKSSHYGDEMKLSMFIPLSLRYNLEMIQNEK</sequence>
<evidence type="ECO:0000313" key="3">
    <source>
        <dbReference type="EMBL" id="KAG5574165.1"/>
    </source>
</evidence>
<dbReference type="GO" id="GO:0016787">
    <property type="term" value="F:hydrolase activity"/>
    <property type="evidence" value="ECO:0007669"/>
    <property type="project" value="UniProtKB-KW"/>
</dbReference>
<evidence type="ECO:0000256" key="1">
    <source>
        <dbReference type="RuleBase" id="RU363044"/>
    </source>
</evidence>
<organism evidence="3 4">
    <name type="scientific">Solanum commersonii</name>
    <name type="common">Commerson's wild potato</name>
    <name type="synonym">Commerson's nightshade</name>
    <dbReference type="NCBI Taxonomy" id="4109"/>
    <lineage>
        <taxon>Eukaryota</taxon>
        <taxon>Viridiplantae</taxon>
        <taxon>Streptophyta</taxon>
        <taxon>Embryophyta</taxon>
        <taxon>Tracheophyta</taxon>
        <taxon>Spermatophyta</taxon>
        <taxon>Magnoliopsida</taxon>
        <taxon>eudicotyledons</taxon>
        <taxon>Gunneridae</taxon>
        <taxon>Pentapetalae</taxon>
        <taxon>asterids</taxon>
        <taxon>lamiids</taxon>
        <taxon>Solanales</taxon>
        <taxon>Solanaceae</taxon>
        <taxon>Solanoideae</taxon>
        <taxon>Solaneae</taxon>
        <taxon>Solanum</taxon>
    </lineage>
</organism>
<dbReference type="GO" id="GO:0000723">
    <property type="term" value="P:telomere maintenance"/>
    <property type="evidence" value="ECO:0007669"/>
    <property type="project" value="InterPro"/>
</dbReference>
<keyword evidence="1" id="KW-0067">ATP-binding</keyword>
<name>A0A9J5WFB7_SOLCO</name>